<dbReference type="GO" id="GO:0006310">
    <property type="term" value="P:DNA recombination"/>
    <property type="evidence" value="ECO:0007669"/>
    <property type="project" value="UniProtKB-KW"/>
</dbReference>
<dbReference type="GO" id="GO:0015074">
    <property type="term" value="P:DNA integration"/>
    <property type="evidence" value="ECO:0007669"/>
    <property type="project" value="InterPro"/>
</dbReference>
<dbReference type="InterPro" id="IPR011010">
    <property type="entry name" value="DNA_brk_join_enz"/>
</dbReference>
<sequence length="402" mass="46699">MNNISVRNEYVFNIWKTKIHNHARFEETFNLVTDRQRCTPDEVKNNSLWSQYMFSKPFAPTTLKSYKSRFIKLIFCLVDDRHLRNHETYSLNDEFDSIVHQRSNIGPEELCRRMLELRSVTKETLQLTINFYTNAMSLPEYKIPKQVMLPRDKELKNIKNKERNLVLKEIIDCVLQCIEKKIKYLNGEYVHDRGLLRGSIVFCIMLGTGMRINEARHLSVDDLNVLIRKGRMKTNVGLKRKKSRTNSVNVIKSKPLELARELYSKHPTILQIAKNTSTPFKDFRRLFEEAGVEMDRPRSNMIRHYLSSNMYNNGMPLQKVAKMMNHESSHSTKHYLNKFNIGVNESDDDNDNSDDDDIDTGNHMEDDSQAADRSVSEEDTDGGLMNLQNSATTTSGSSTDLE</sequence>
<accession>Q0N430</accession>
<feature type="compositionally biased region" description="Acidic residues" evidence="4">
    <location>
        <begin position="345"/>
        <end position="359"/>
    </location>
</feature>
<evidence type="ECO:0000256" key="2">
    <source>
        <dbReference type="ARBA" id="ARBA00023125"/>
    </source>
</evidence>
<keyword evidence="3" id="KW-0233">DNA recombination</keyword>
<dbReference type="GO" id="GO:0003677">
    <property type="term" value="F:DNA binding"/>
    <property type="evidence" value="ECO:0007669"/>
    <property type="project" value="UniProtKB-KW"/>
</dbReference>
<dbReference type="InterPro" id="IPR002104">
    <property type="entry name" value="Integrase_catalytic"/>
</dbReference>
<name>Q0N430_9ABAC</name>
<evidence type="ECO:0000256" key="3">
    <source>
        <dbReference type="ARBA" id="ARBA00023172"/>
    </source>
</evidence>
<dbReference type="CDD" id="cd00397">
    <property type="entry name" value="DNA_BRE_C"/>
    <property type="match status" value="1"/>
</dbReference>
<evidence type="ECO:0000256" key="1">
    <source>
        <dbReference type="ARBA" id="ARBA00008857"/>
    </source>
</evidence>
<proteinExistence type="inferred from homology"/>
<comment type="similarity">
    <text evidence="1">Belongs to the 'phage' integrase family.</text>
</comment>
<dbReference type="RefSeq" id="YP_717609.1">
    <property type="nucleotide sequence ID" value="NC_008293.1"/>
</dbReference>
<evidence type="ECO:0000259" key="5">
    <source>
        <dbReference type="PROSITE" id="PS51898"/>
    </source>
</evidence>
<dbReference type="Gene3D" id="1.10.443.10">
    <property type="entry name" value="Intergrase catalytic core"/>
    <property type="match status" value="1"/>
</dbReference>
<dbReference type="KEGG" id="vg:5141922"/>
<evidence type="ECO:0000313" key="6">
    <source>
        <dbReference type="EMBL" id="ABF47413.1"/>
    </source>
</evidence>
<evidence type="ECO:0000313" key="7">
    <source>
        <dbReference type="Proteomes" id="UP000214353"/>
    </source>
</evidence>
<dbReference type="Pfam" id="PF00589">
    <property type="entry name" value="Phage_integrase"/>
    <property type="match status" value="1"/>
</dbReference>
<dbReference type="OrthoDB" id="5217at10239"/>
<dbReference type="PANTHER" id="PTHR30349:SF41">
    <property type="entry name" value="INTEGRASE_RECOMBINASE PROTEIN MJ0367-RELATED"/>
    <property type="match status" value="1"/>
</dbReference>
<dbReference type="EMBL" id="DQ504428">
    <property type="protein sequence ID" value="ABF47413.1"/>
    <property type="molecule type" value="Genomic_DNA"/>
</dbReference>
<dbReference type="InterPro" id="IPR013762">
    <property type="entry name" value="Integrase-like_cat_sf"/>
</dbReference>
<dbReference type="PANTHER" id="PTHR30349">
    <property type="entry name" value="PHAGE INTEGRASE-RELATED"/>
    <property type="match status" value="1"/>
</dbReference>
<dbReference type="SUPFAM" id="SSF56349">
    <property type="entry name" value="DNA breaking-rejoining enzymes"/>
    <property type="match status" value="1"/>
</dbReference>
<evidence type="ECO:0000256" key="4">
    <source>
        <dbReference type="SAM" id="MobiDB-lite"/>
    </source>
</evidence>
<keyword evidence="2" id="KW-0238">DNA-binding</keyword>
<dbReference type="PROSITE" id="PS51898">
    <property type="entry name" value="TYR_RECOMBINASE"/>
    <property type="match status" value="1"/>
</dbReference>
<reference evidence="6 7" key="1">
    <citation type="journal article" date="2009" name="BMC Genomics">
        <title>Genomic sequence, organization and characteristics of a new nucleopolyhedrovirus isolated from Clanis bilineata larva.</title>
        <authorList>
            <person name="Zhu S.Y."/>
            <person name="Yi J.P."/>
            <person name="Shen W.D."/>
            <person name="Wang L.Q."/>
            <person name="He H.G."/>
            <person name="Wang Y."/>
            <person name="Li B."/>
            <person name="Wang W.B."/>
        </authorList>
    </citation>
    <scope>NUCLEOTIDE SEQUENCE [LARGE SCALE GENOMIC DNA]</scope>
    <source>
        <strain evidence="6">DZ1</strain>
    </source>
</reference>
<dbReference type="InterPro" id="IPR050090">
    <property type="entry name" value="Tyrosine_recombinase_XerCD"/>
</dbReference>
<keyword evidence="7" id="KW-1185">Reference proteome</keyword>
<feature type="compositionally biased region" description="Polar residues" evidence="4">
    <location>
        <begin position="386"/>
        <end position="402"/>
    </location>
</feature>
<dbReference type="Proteomes" id="UP000214353">
    <property type="component" value="Segment"/>
</dbReference>
<feature type="domain" description="Tyr recombinase" evidence="5">
    <location>
        <begin position="166"/>
        <end position="348"/>
    </location>
</feature>
<protein>
    <submittedName>
        <fullName evidence="6">VLF-1</fullName>
    </submittedName>
</protein>
<organism evidence="6 7">
    <name type="scientific">Clanis bilineata nucleopolyhedrovirus</name>
    <dbReference type="NCBI Taxonomy" id="1307957"/>
    <lineage>
        <taxon>Viruses</taxon>
        <taxon>Viruses incertae sedis</taxon>
        <taxon>Naldaviricetes</taxon>
        <taxon>Lefavirales</taxon>
        <taxon>Baculoviridae</taxon>
        <taxon>Alphabaculovirus</taxon>
        <taxon>Alphabaculovirus clabilineatae</taxon>
    </lineage>
</organism>
<feature type="region of interest" description="Disordered" evidence="4">
    <location>
        <begin position="341"/>
        <end position="402"/>
    </location>
</feature>
<dbReference type="GeneID" id="5141922"/>